<evidence type="ECO:0000313" key="3">
    <source>
        <dbReference type="EMBL" id="MDR7356062.1"/>
    </source>
</evidence>
<dbReference type="RefSeq" id="WP_277103483.1">
    <property type="nucleotide sequence ID" value="NZ_BAAAJS010000069.1"/>
</dbReference>
<feature type="transmembrane region" description="Helical" evidence="2">
    <location>
        <begin position="57"/>
        <end position="75"/>
    </location>
</feature>
<feature type="region of interest" description="Disordered" evidence="1">
    <location>
        <begin position="1"/>
        <end position="22"/>
    </location>
</feature>
<feature type="transmembrane region" description="Helical" evidence="2">
    <location>
        <begin position="32"/>
        <end position="51"/>
    </location>
</feature>
<keyword evidence="2" id="KW-0812">Transmembrane</keyword>
<sequence>MDKNDETKNCSLMSIPDSDAVPSQTQAKKKGISYFLALTLGSSFGLILGTIIDDIPLGIIIGTSTGIFLGLIFGFKD</sequence>
<dbReference type="EMBL" id="JAVDYF010000001">
    <property type="protein sequence ID" value="MDR7356062.1"/>
    <property type="molecule type" value="Genomic_DNA"/>
</dbReference>
<organism evidence="3 4">
    <name type="scientific">Corynebacterium felinum</name>
    <dbReference type="NCBI Taxonomy" id="131318"/>
    <lineage>
        <taxon>Bacteria</taxon>
        <taxon>Bacillati</taxon>
        <taxon>Actinomycetota</taxon>
        <taxon>Actinomycetes</taxon>
        <taxon>Mycobacteriales</taxon>
        <taxon>Corynebacteriaceae</taxon>
        <taxon>Corynebacterium</taxon>
    </lineage>
</organism>
<name>A0ABU2BBP8_9CORY</name>
<protein>
    <submittedName>
        <fullName evidence="3">F0F1-type ATP synthase assembly protein I</fullName>
    </submittedName>
</protein>
<keyword evidence="2" id="KW-1133">Transmembrane helix</keyword>
<keyword evidence="4" id="KW-1185">Reference proteome</keyword>
<evidence type="ECO:0000313" key="4">
    <source>
        <dbReference type="Proteomes" id="UP001183619"/>
    </source>
</evidence>
<keyword evidence="2" id="KW-0472">Membrane</keyword>
<evidence type="ECO:0000256" key="2">
    <source>
        <dbReference type="SAM" id="Phobius"/>
    </source>
</evidence>
<comment type="caution">
    <text evidence="3">The sequence shown here is derived from an EMBL/GenBank/DDBJ whole genome shotgun (WGS) entry which is preliminary data.</text>
</comment>
<gene>
    <name evidence="3" type="ORF">J2S37_002600</name>
</gene>
<proteinExistence type="predicted"/>
<dbReference type="Proteomes" id="UP001183619">
    <property type="component" value="Unassembled WGS sequence"/>
</dbReference>
<accession>A0ABU2BBP8</accession>
<evidence type="ECO:0000256" key="1">
    <source>
        <dbReference type="SAM" id="MobiDB-lite"/>
    </source>
</evidence>
<reference evidence="3 4" key="1">
    <citation type="submission" date="2023-07" db="EMBL/GenBank/DDBJ databases">
        <title>Sequencing the genomes of 1000 actinobacteria strains.</title>
        <authorList>
            <person name="Klenk H.-P."/>
        </authorList>
    </citation>
    <scope>NUCLEOTIDE SEQUENCE [LARGE SCALE GENOMIC DNA]</scope>
    <source>
        <strain evidence="3 4">DSM 44508</strain>
    </source>
</reference>